<dbReference type="AlphaFoldDB" id="A0AAV2JCK7"/>
<dbReference type="EMBL" id="OZ035833">
    <property type="protein sequence ID" value="CAL1574181.1"/>
    <property type="molecule type" value="Genomic_DNA"/>
</dbReference>
<name>A0AAV2JCK7_KNICA</name>
<accession>A0AAV2JCK7</accession>
<protein>
    <submittedName>
        <fullName evidence="2">Uncharacterized protein</fullName>
    </submittedName>
</protein>
<keyword evidence="3" id="KW-1185">Reference proteome</keyword>
<evidence type="ECO:0000256" key="1">
    <source>
        <dbReference type="SAM" id="MobiDB-lite"/>
    </source>
</evidence>
<feature type="region of interest" description="Disordered" evidence="1">
    <location>
        <begin position="1"/>
        <end position="44"/>
    </location>
</feature>
<gene>
    <name evidence="2" type="ORF">KC01_LOCUS5932</name>
</gene>
<dbReference type="Proteomes" id="UP001497482">
    <property type="component" value="Chromosome 11"/>
</dbReference>
<reference evidence="2 3" key="1">
    <citation type="submission" date="2024-04" db="EMBL/GenBank/DDBJ databases">
        <authorList>
            <person name="Waldvogel A.-M."/>
            <person name="Schoenle A."/>
        </authorList>
    </citation>
    <scope>NUCLEOTIDE SEQUENCE [LARGE SCALE GENOMIC DNA]</scope>
</reference>
<organism evidence="2 3">
    <name type="scientific">Knipowitschia caucasica</name>
    <name type="common">Caucasian dwarf goby</name>
    <name type="synonym">Pomatoschistus caucasicus</name>
    <dbReference type="NCBI Taxonomy" id="637954"/>
    <lineage>
        <taxon>Eukaryota</taxon>
        <taxon>Metazoa</taxon>
        <taxon>Chordata</taxon>
        <taxon>Craniata</taxon>
        <taxon>Vertebrata</taxon>
        <taxon>Euteleostomi</taxon>
        <taxon>Actinopterygii</taxon>
        <taxon>Neopterygii</taxon>
        <taxon>Teleostei</taxon>
        <taxon>Neoteleostei</taxon>
        <taxon>Acanthomorphata</taxon>
        <taxon>Gobiaria</taxon>
        <taxon>Gobiiformes</taxon>
        <taxon>Gobioidei</taxon>
        <taxon>Gobiidae</taxon>
        <taxon>Gobiinae</taxon>
        <taxon>Knipowitschia</taxon>
    </lineage>
</organism>
<sequence>MAEGLAVTQEVAGTRDEHGGGDANVLTGHTPPRSAPNIKSRREAAPRGWSDFYLDGRTVGRSLPNTKRGINATRKSQEEETRTIVGTRG</sequence>
<feature type="region of interest" description="Disordered" evidence="1">
    <location>
        <begin position="56"/>
        <end position="89"/>
    </location>
</feature>
<evidence type="ECO:0000313" key="2">
    <source>
        <dbReference type="EMBL" id="CAL1574181.1"/>
    </source>
</evidence>
<evidence type="ECO:0000313" key="3">
    <source>
        <dbReference type="Proteomes" id="UP001497482"/>
    </source>
</evidence>
<proteinExistence type="predicted"/>